<evidence type="ECO:0000256" key="3">
    <source>
        <dbReference type="ARBA" id="ARBA00022898"/>
    </source>
</evidence>
<accession>A0AAU7AVF6</accession>
<dbReference type="GO" id="GO:0019346">
    <property type="term" value="P:transsulfuration"/>
    <property type="evidence" value="ECO:0007669"/>
    <property type="project" value="InterPro"/>
</dbReference>
<dbReference type="InterPro" id="IPR015421">
    <property type="entry name" value="PyrdxlP-dep_Trfase_major"/>
</dbReference>
<comment type="cofactor">
    <cofactor evidence="1 5">
        <name>pyridoxal 5'-phosphate</name>
        <dbReference type="ChEBI" id="CHEBI:597326"/>
    </cofactor>
</comment>
<dbReference type="GO" id="GO:0004123">
    <property type="term" value="F:cystathionine gamma-lyase activity"/>
    <property type="evidence" value="ECO:0007669"/>
    <property type="project" value="TreeGrafter"/>
</dbReference>
<dbReference type="GO" id="GO:0005737">
    <property type="term" value="C:cytoplasm"/>
    <property type="evidence" value="ECO:0007669"/>
    <property type="project" value="TreeGrafter"/>
</dbReference>
<evidence type="ECO:0000313" key="6">
    <source>
        <dbReference type="EMBL" id="XAY05621.1"/>
    </source>
</evidence>
<dbReference type="Gene3D" id="3.90.1150.10">
    <property type="entry name" value="Aspartate Aminotransferase, domain 1"/>
    <property type="match status" value="1"/>
</dbReference>
<dbReference type="PIRSF" id="PIRSF001434">
    <property type="entry name" value="CGS"/>
    <property type="match status" value="1"/>
</dbReference>
<evidence type="ECO:0000256" key="5">
    <source>
        <dbReference type="RuleBase" id="RU362118"/>
    </source>
</evidence>
<dbReference type="PROSITE" id="PS00868">
    <property type="entry name" value="CYS_MET_METAB_PP"/>
    <property type="match status" value="1"/>
</dbReference>
<organism evidence="6">
    <name type="scientific">Paraconexibacter sp. AEG42_29</name>
    <dbReference type="NCBI Taxonomy" id="2997339"/>
    <lineage>
        <taxon>Bacteria</taxon>
        <taxon>Bacillati</taxon>
        <taxon>Actinomycetota</taxon>
        <taxon>Thermoleophilia</taxon>
        <taxon>Solirubrobacterales</taxon>
        <taxon>Paraconexibacteraceae</taxon>
        <taxon>Paraconexibacter</taxon>
    </lineage>
</organism>
<dbReference type="InterPro" id="IPR000277">
    <property type="entry name" value="Cys/Met-Metab_PyrdxlP-dep_enz"/>
</dbReference>
<dbReference type="GO" id="GO:0019343">
    <property type="term" value="P:cysteine biosynthetic process via cystathionine"/>
    <property type="evidence" value="ECO:0007669"/>
    <property type="project" value="TreeGrafter"/>
</dbReference>
<dbReference type="PANTHER" id="PTHR11808">
    <property type="entry name" value="TRANS-SULFURATION ENZYME FAMILY MEMBER"/>
    <property type="match status" value="1"/>
</dbReference>
<dbReference type="InterPro" id="IPR015424">
    <property type="entry name" value="PyrdxlP-dep_Trfase"/>
</dbReference>
<keyword evidence="3 4" id="KW-0663">Pyridoxal phosphate</keyword>
<gene>
    <name evidence="6" type="primary">metC</name>
    <name evidence="6" type="ORF">DSM112329_02479</name>
</gene>
<sequence>MLRRDDVSAETWAIVGGRPLDVPGATLNTPLIAASNFVLGGERIYSRNEATEAWESLEALIGGMEHGHGVAFASGMAACAAVLSQLPTGAHLVLGDDCYQGVAGLADAGARDHGWRVDRLPASDPAWLGKAAEADLLWVESPSNPLLDVADVAAICAAPRRPGTRVVVDNTFATPLGQQPLTLGADIVVHSATKFIGGHSDLLLGLAVAADPAQATLLRTARQLNGATPGTLECFLALRGARTLPLRLRQAEASARVLVERLGGHPAVGRVRYPGFGAIVSFELADAPAADVACRATRIVRHATSLGGVETTMERRGVHVGQEHIPAGLIRMSVGCEDAEDLWADLGAALDQLQ</sequence>
<dbReference type="EMBL" id="CP114014">
    <property type="protein sequence ID" value="XAY05621.1"/>
    <property type="molecule type" value="Genomic_DNA"/>
</dbReference>
<reference evidence="6" key="1">
    <citation type="submission" date="2022-12" db="EMBL/GenBank/DDBJ databases">
        <title>Paraconexibacter alkalitolerans sp. nov. and Baekduia alba sp. nov., isolated from soil and emended description of the genera Paraconexibacter (Chun et al., 2020) and Baekduia (An et al., 2020).</title>
        <authorList>
            <person name="Vieira S."/>
            <person name="Huber K.J."/>
            <person name="Geppert A."/>
            <person name="Wolf J."/>
            <person name="Neumann-Schaal M."/>
            <person name="Muesken M."/>
            <person name="Overmann J."/>
        </authorList>
    </citation>
    <scope>NUCLEOTIDE SEQUENCE</scope>
    <source>
        <strain evidence="6">AEG42_29</strain>
    </source>
</reference>
<dbReference type="GO" id="GO:0030170">
    <property type="term" value="F:pyridoxal phosphate binding"/>
    <property type="evidence" value="ECO:0007669"/>
    <property type="project" value="InterPro"/>
</dbReference>
<dbReference type="InterPro" id="IPR054542">
    <property type="entry name" value="Cys_met_metab_PP"/>
</dbReference>
<evidence type="ECO:0000256" key="1">
    <source>
        <dbReference type="ARBA" id="ARBA00001933"/>
    </source>
</evidence>
<dbReference type="RefSeq" id="WP_354702126.1">
    <property type="nucleotide sequence ID" value="NZ_CP114014.1"/>
</dbReference>
<evidence type="ECO:0000256" key="4">
    <source>
        <dbReference type="PIRSR" id="PIRSR001434-2"/>
    </source>
</evidence>
<dbReference type="EC" id="4.4.1.13" evidence="6"/>
<comment type="similarity">
    <text evidence="2 5">Belongs to the trans-sulfuration enzymes family.</text>
</comment>
<dbReference type="PANTHER" id="PTHR11808:SF15">
    <property type="entry name" value="CYSTATHIONINE GAMMA-LYASE"/>
    <property type="match status" value="1"/>
</dbReference>
<dbReference type="Gene3D" id="3.40.640.10">
    <property type="entry name" value="Type I PLP-dependent aspartate aminotransferase-like (Major domain)"/>
    <property type="match status" value="1"/>
</dbReference>
<proteinExistence type="inferred from homology"/>
<feature type="modified residue" description="N6-(pyridoxal phosphate)lysine" evidence="4">
    <location>
        <position position="194"/>
    </location>
</feature>
<name>A0AAU7AVF6_9ACTN</name>
<evidence type="ECO:0000256" key="2">
    <source>
        <dbReference type="ARBA" id="ARBA00009077"/>
    </source>
</evidence>
<dbReference type="InterPro" id="IPR015422">
    <property type="entry name" value="PyrdxlP-dep_Trfase_small"/>
</dbReference>
<protein>
    <submittedName>
        <fullName evidence="6">Cystathionine beta-lyase</fullName>
        <ecNumber evidence="6">4.4.1.13</ecNumber>
    </submittedName>
</protein>
<dbReference type="KEGG" id="parq:DSM112329_02479"/>
<keyword evidence="6" id="KW-0456">Lyase</keyword>
<dbReference type="GO" id="GO:0003962">
    <property type="term" value="F:cystathionine gamma-synthase activity"/>
    <property type="evidence" value="ECO:0007669"/>
    <property type="project" value="TreeGrafter"/>
</dbReference>
<dbReference type="Pfam" id="PF01053">
    <property type="entry name" value="Cys_Met_Meta_PP"/>
    <property type="match status" value="1"/>
</dbReference>
<dbReference type="AlphaFoldDB" id="A0AAU7AVF6"/>
<dbReference type="SUPFAM" id="SSF53383">
    <property type="entry name" value="PLP-dependent transferases"/>
    <property type="match status" value="1"/>
</dbReference>
<dbReference type="GO" id="GO:0047804">
    <property type="term" value="F:cysteine-S-conjugate beta-lyase activity"/>
    <property type="evidence" value="ECO:0007669"/>
    <property type="project" value="UniProtKB-EC"/>
</dbReference>